<evidence type="ECO:0000259" key="2">
    <source>
        <dbReference type="Pfam" id="PF18135"/>
    </source>
</evidence>
<keyword evidence="4" id="KW-1185">Reference proteome</keyword>
<dbReference type="RefSeq" id="WP_308120659.1">
    <property type="nucleotide sequence ID" value="NZ_WTFF01000498.1"/>
</dbReference>
<dbReference type="InterPro" id="IPR041635">
    <property type="entry name" value="Type_ISP_LLaBIII_C"/>
</dbReference>
<feature type="region of interest" description="Disordered" evidence="1">
    <location>
        <begin position="1"/>
        <end position="31"/>
    </location>
</feature>
<dbReference type="Proteomes" id="UP000812013">
    <property type="component" value="Unassembled WGS sequence"/>
</dbReference>
<dbReference type="GO" id="GO:0032259">
    <property type="term" value="P:methylation"/>
    <property type="evidence" value="ECO:0007669"/>
    <property type="project" value="UniProtKB-KW"/>
</dbReference>
<dbReference type="Pfam" id="PF18135">
    <property type="entry name" value="Type_ISP_C"/>
    <property type="match status" value="1"/>
</dbReference>
<sequence>GEPPRLPGGRRPYVRQAVPARPAQVSYDAESETLHLGPGAVAPVPAGAWEYEVAGVRVVERWFAARTAHREAAARGADGPEADGPEADGPEAGGLEALGPAEWPQAWTSELLALLTTLALLADLEPERAALDVGPPLPAAELRSAGVLPPPSWSRRPASVLDHHEEGPGGQFALL</sequence>
<feature type="domain" description="Type ISP restriction-modification enzyme LLaBIII C-terminal specificity" evidence="2">
    <location>
        <begin position="17"/>
        <end position="74"/>
    </location>
</feature>
<feature type="non-terminal residue" evidence="3">
    <location>
        <position position="1"/>
    </location>
</feature>
<organism evidence="3 4">
    <name type="scientific">Streptomyces bambusae</name>
    <dbReference type="NCBI Taxonomy" id="1550616"/>
    <lineage>
        <taxon>Bacteria</taxon>
        <taxon>Bacillati</taxon>
        <taxon>Actinomycetota</taxon>
        <taxon>Actinomycetes</taxon>
        <taxon>Kitasatosporales</taxon>
        <taxon>Streptomycetaceae</taxon>
        <taxon>Streptomyces</taxon>
    </lineage>
</organism>
<feature type="region of interest" description="Disordered" evidence="1">
    <location>
        <begin position="69"/>
        <end position="100"/>
    </location>
</feature>
<dbReference type="EMBL" id="WTFF01000498">
    <property type="protein sequence ID" value="MBW5486833.1"/>
    <property type="molecule type" value="Genomic_DNA"/>
</dbReference>
<comment type="caution">
    <text evidence="3">The sequence shown here is derived from an EMBL/GenBank/DDBJ whole genome shotgun (WGS) entry which is preliminary data.</text>
</comment>
<keyword evidence="3" id="KW-0489">Methyltransferase</keyword>
<feature type="compositionally biased region" description="Acidic residues" evidence="1">
    <location>
        <begin position="80"/>
        <end position="89"/>
    </location>
</feature>
<gene>
    <name evidence="3" type="ORF">GPJ59_34610</name>
</gene>
<evidence type="ECO:0000256" key="1">
    <source>
        <dbReference type="SAM" id="MobiDB-lite"/>
    </source>
</evidence>
<feature type="region of interest" description="Disordered" evidence="1">
    <location>
        <begin position="142"/>
        <end position="175"/>
    </location>
</feature>
<accession>A0ABS6ZGF6</accession>
<proteinExistence type="predicted"/>
<name>A0ABS6ZGF6_9ACTN</name>
<reference evidence="3 4" key="1">
    <citation type="submission" date="2019-12" db="EMBL/GenBank/DDBJ databases">
        <title>Genome sequence of Streptomyces bambusae.</title>
        <authorList>
            <person name="Bansal K."/>
            <person name="Choksket S."/>
            <person name="Korpole S."/>
            <person name="Patil P.B."/>
        </authorList>
    </citation>
    <scope>NUCLEOTIDE SEQUENCE [LARGE SCALE GENOMIC DNA]</scope>
    <source>
        <strain evidence="3 4">SK60</strain>
    </source>
</reference>
<keyword evidence="3" id="KW-0808">Transferase</keyword>
<protein>
    <submittedName>
        <fullName evidence="3">DNA methyltransferase</fullName>
    </submittedName>
</protein>
<evidence type="ECO:0000313" key="4">
    <source>
        <dbReference type="Proteomes" id="UP000812013"/>
    </source>
</evidence>
<evidence type="ECO:0000313" key="3">
    <source>
        <dbReference type="EMBL" id="MBW5486833.1"/>
    </source>
</evidence>
<dbReference type="GO" id="GO:0008168">
    <property type="term" value="F:methyltransferase activity"/>
    <property type="evidence" value="ECO:0007669"/>
    <property type="project" value="UniProtKB-KW"/>
</dbReference>